<dbReference type="RefSeq" id="WP_345398096.1">
    <property type="nucleotide sequence ID" value="NZ_BAABLA010000028.1"/>
</dbReference>
<proteinExistence type="predicted"/>
<organism evidence="2 3">
    <name type="scientific">Haloechinothrix salitolerans</name>
    <dbReference type="NCBI Taxonomy" id="926830"/>
    <lineage>
        <taxon>Bacteria</taxon>
        <taxon>Bacillati</taxon>
        <taxon>Actinomycetota</taxon>
        <taxon>Actinomycetes</taxon>
        <taxon>Pseudonocardiales</taxon>
        <taxon>Pseudonocardiaceae</taxon>
        <taxon>Haloechinothrix</taxon>
    </lineage>
</organism>
<accession>A0ABW2BYV6</accession>
<evidence type="ECO:0000313" key="2">
    <source>
        <dbReference type="EMBL" id="MFC6868227.1"/>
    </source>
</evidence>
<protein>
    <submittedName>
        <fullName evidence="2">Ferritin-like domain-containing protein</fullName>
    </submittedName>
</protein>
<sequence length="306" mass="31316">MITGLSRRELLRSCALAALAVPLAACREGYDDSPDPLSALVAAARADAKAARTITGSGAEIATAVATVRAAHASALQREVDRANRPTVAPPQLTPVTDLASLGARLRTAADRARELMLTAPSHRAGLLGSVAAGCASAQALDDALGEVTKPTFDAPSTSGELGEEVLGTLQQALAAEHAALWIYELVTAFLPEAFDDSIGAAIDEHRARGDVATSVLSDSGVTPVLAEPAYRPPEPVTDDVSAMAAVVSAETDAATTWRGVLVRTDDTALRGYAADALRASAVRATHWRAEAGMSPAAIALPGTPG</sequence>
<dbReference type="InterPro" id="IPR012347">
    <property type="entry name" value="Ferritin-like"/>
</dbReference>
<name>A0ABW2BYV6_9PSEU</name>
<gene>
    <name evidence="2" type="ORF">ACFQGD_13870</name>
</gene>
<evidence type="ECO:0000259" key="1">
    <source>
        <dbReference type="Pfam" id="PF14530"/>
    </source>
</evidence>
<dbReference type="PROSITE" id="PS51318">
    <property type="entry name" value="TAT"/>
    <property type="match status" value="1"/>
</dbReference>
<dbReference type="EMBL" id="JBHSXX010000001">
    <property type="protein sequence ID" value="MFC6868227.1"/>
    <property type="molecule type" value="Genomic_DNA"/>
</dbReference>
<dbReference type="Proteomes" id="UP001596337">
    <property type="component" value="Unassembled WGS sequence"/>
</dbReference>
<dbReference type="InterPro" id="IPR029447">
    <property type="entry name" value="DUF4439"/>
</dbReference>
<dbReference type="CDD" id="cd00657">
    <property type="entry name" value="Ferritin_like"/>
    <property type="match status" value="1"/>
</dbReference>
<dbReference type="InterPro" id="IPR009078">
    <property type="entry name" value="Ferritin-like_SF"/>
</dbReference>
<reference evidence="3" key="1">
    <citation type="journal article" date="2019" name="Int. J. Syst. Evol. Microbiol.">
        <title>The Global Catalogue of Microorganisms (GCM) 10K type strain sequencing project: providing services to taxonomists for standard genome sequencing and annotation.</title>
        <authorList>
            <consortium name="The Broad Institute Genomics Platform"/>
            <consortium name="The Broad Institute Genome Sequencing Center for Infectious Disease"/>
            <person name="Wu L."/>
            <person name="Ma J."/>
        </authorList>
    </citation>
    <scope>NUCLEOTIDE SEQUENCE [LARGE SCALE GENOMIC DNA]</scope>
    <source>
        <strain evidence="3">KCTC 32255</strain>
    </source>
</reference>
<keyword evidence="3" id="KW-1185">Reference proteome</keyword>
<dbReference type="SUPFAM" id="SSF47240">
    <property type="entry name" value="Ferritin-like"/>
    <property type="match status" value="1"/>
</dbReference>
<comment type="caution">
    <text evidence="2">The sequence shown here is derived from an EMBL/GenBank/DDBJ whole genome shotgun (WGS) entry which is preliminary data.</text>
</comment>
<dbReference type="Gene3D" id="1.20.1260.10">
    <property type="match status" value="1"/>
</dbReference>
<dbReference type="Pfam" id="PF14530">
    <property type="entry name" value="DUF4439"/>
    <property type="match status" value="1"/>
</dbReference>
<evidence type="ECO:0000313" key="3">
    <source>
        <dbReference type="Proteomes" id="UP001596337"/>
    </source>
</evidence>
<feature type="domain" description="DUF4439" evidence="1">
    <location>
        <begin position="170"/>
        <end position="305"/>
    </location>
</feature>
<dbReference type="InterPro" id="IPR006311">
    <property type="entry name" value="TAT_signal"/>
</dbReference>